<evidence type="ECO:0000313" key="8">
    <source>
        <dbReference type="EMBL" id="QQO09797.1"/>
    </source>
</evidence>
<evidence type="ECO:0000256" key="4">
    <source>
        <dbReference type="ARBA" id="ARBA00023136"/>
    </source>
</evidence>
<dbReference type="GO" id="GO:0051205">
    <property type="term" value="P:protein insertion into membrane"/>
    <property type="evidence" value="ECO:0007669"/>
    <property type="project" value="TreeGrafter"/>
</dbReference>
<keyword evidence="9" id="KW-1185">Reference proteome</keyword>
<feature type="transmembrane region" description="Helical" evidence="6">
    <location>
        <begin position="7"/>
        <end position="27"/>
    </location>
</feature>
<comment type="subcellular location">
    <subcellularLocation>
        <location evidence="1 5">Membrane</location>
        <topology evidence="1 5">Multi-pass membrane protein</topology>
    </subcellularLocation>
</comment>
<gene>
    <name evidence="8" type="ORF">JFL75_02490</name>
</gene>
<feature type="transmembrane region" description="Helical" evidence="6">
    <location>
        <begin position="144"/>
        <end position="170"/>
    </location>
</feature>
<dbReference type="SUPFAM" id="SSF53649">
    <property type="entry name" value="Alkaline phosphatase-like"/>
    <property type="match status" value="1"/>
</dbReference>
<dbReference type="AlphaFoldDB" id="A0A7T8BAS3"/>
<feature type="transmembrane region" description="Helical" evidence="6">
    <location>
        <begin position="436"/>
        <end position="453"/>
    </location>
</feature>
<dbReference type="EMBL" id="CP067089">
    <property type="protein sequence ID" value="QQO09797.1"/>
    <property type="molecule type" value="Genomic_DNA"/>
</dbReference>
<dbReference type="PANTHER" id="PTHR12428:SF65">
    <property type="entry name" value="CYTOCHROME C OXIDASE ASSEMBLY PROTEIN COX18, MITOCHONDRIAL"/>
    <property type="match status" value="1"/>
</dbReference>
<evidence type="ECO:0000256" key="5">
    <source>
        <dbReference type="RuleBase" id="RU003945"/>
    </source>
</evidence>
<dbReference type="InterPro" id="IPR028055">
    <property type="entry name" value="YidC/Oxa/ALB_C"/>
</dbReference>
<evidence type="ECO:0000256" key="1">
    <source>
        <dbReference type="ARBA" id="ARBA00004141"/>
    </source>
</evidence>
<feature type="transmembrane region" description="Helical" evidence="6">
    <location>
        <begin position="292"/>
        <end position="316"/>
    </location>
</feature>
<protein>
    <submittedName>
        <fullName evidence="8">YidC/Oxa1 family membrane protein insertase</fullName>
    </submittedName>
</protein>
<dbReference type="KEGG" id="bhc:JFL75_02490"/>
<keyword evidence="2 5" id="KW-0812">Transmembrane</keyword>
<dbReference type="GO" id="GO:0032977">
    <property type="term" value="F:membrane insertase activity"/>
    <property type="evidence" value="ECO:0007669"/>
    <property type="project" value="InterPro"/>
</dbReference>
<feature type="transmembrane region" description="Helical" evidence="6">
    <location>
        <begin position="182"/>
        <end position="205"/>
    </location>
</feature>
<dbReference type="PANTHER" id="PTHR12428">
    <property type="entry name" value="OXA1"/>
    <property type="match status" value="1"/>
</dbReference>
<accession>A0A7T8BAS3</accession>
<feature type="transmembrane region" description="Helical" evidence="6">
    <location>
        <begin position="226"/>
        <end position="244"/>
    </location>
</feature>
<dbReference type="InterPro" id="IPR001708">
    <property type="entry name" value="YidC/ALB3/OXA1/COX18"/>
</dbReference>
<evidence type="ECO:0000256" key="2">
    <source>
        <dbReference type="ARBA" id="ARBA00022692"/>
    </source>
</evidence>
<feature type="transmembrane region" description="Helical" evidence="6">
    <location>
        <begin position="33"/>
        <end position="52"/>
    </location>
</feature>
<feature type="transmembrane region" description="Helical" evidence="6">
    <location>
        <begin position="400"/>
        <end position="424"/>
    </location>
</feature>
<dbReference type="Gene3D" id="3.40.720.10">
    <property type="entry name" value="Alkaline Phosphatase, subunit A"/>
    <property type="match status" value="1"/>
</dbReference>
<keyword evidence="4 6" id="KW-0472">Membrane</keyword>
<sequence length="892" mass="101830">MNILYTLIIYPLVQIIEIIYVLVNVIFRNPGVAVIGVSAAVTLLCLPLYIVAEKWQQVERDTQRKLKPYTDRIKTTFKGDEQYMVLSTYYRQNHYHPLMALRSSFGLLIQIPFFIAAYSFLSKNESLQGVSFLFIRDMGMPDKLISIGGFAVNVLPILMTLINCIAGAVYTKGFPVKEKVQIYGMAAIFLILLYNSPAGLVLYWTMNNIFSLIKNIFYKLKNPLKVFYIFISIVSILCCFYTLTLKNKKIAVVMIGLTFVILVLPFIIAGIRRLLNGILSGLVSDSKNRFALFLMSFLIIWLLTGFVIPSFLVVSSPVEYSYIDSYTTPMYFLGNSLQQAAGFFLFWPLCIYFLFPKKIKTIFSISSVLFATGALINSFLFSGDYGTILPQLVFTEHPVFIPTIMQFLGNTAALLISAVLIFFLVKFPQQKVLKPVLLMLFSSLVIISIVHTVQIQKAFNNIDIASKEPQKDEIEPIFHFSKDNPNVVVFMLDRAISLFLPAIFEESPDLTAAYSGFVYYPNTISFSRWTIQGAPPLYGGYEYTPFEMNKRRDITMAEKHNESLMLQSIIFSENGYNAAVIDPPYPNYDIPPVFGMFDPYPEITPITAKGVYSDLWFHENNMDPIPIKSTLIKRNFIFFGIFKSVPMLFRVLVQYADWWNVNIDIEDKMDLINYYSVLDYLPELTSVDNEKPFFAIIDNEMTHESNFLQAPDYVPVDTVTDFGTSEYAHNSTYHTNIAALKRVAEWLDYLKLEGVYDNTRIIIVADHGAATLESKIFEGNNLGKRKEYFNPLLLVKDFNSQESFRTDYAYMTNADVPALAMEGLIDNPINPFTKKEIRTLTIDEKNAASIISFSNGKGVRETLNNGFKITDNEWYTVKNNIFKESNWSKLKK</sequence>
<dbReference type="GO" id="GO:0005886">
    <property type="term" value="C:plasma membrane"/>
    <property type="evidence" value="ECO:0007669"/>
    <property type="project" value="TreeGrafter"/>
</dbReference>
<organism evidence="8 9">
    <name type="scientific">Breznakiella homolactica</name>
    <dbReference type="NCBI Taxonomy" id="2798577"/>
    <lineage>
        <taxon>Bacteria</taxon>
        <taxon>Pseudomonadati</taxon>
        <taxon>Spirochaetota</taxon>
        <taxon>Spirochaetia</taxon>
        <taxon>Spirochaetales</taxon>
        <taxon>Breznakiellaceae</taxon>
        <taxon>Breznakiella</taxon>
    </lineage>
</organism>
<keyword evidence="3 6" id="KW-1133">Transmembrane helix</keyword>
<proteinExistence type="inferred from homology"/>
<feature type="domain" description="Membrane insertase YidC/Oxa/ALB C-terminal" evidence="7">
    <location>
        <begin position="31"/>
        <end position="218"/>
    </location>
</feature>
<comment type="similarity">
    <text evidence="5">Belongs to the OXA1/ALB3/YidC family.</text>
</comment>
<evidence type="ECO:0000256" key="3">
    <source>
        <dbReference type="ARBA" id="ARBA00022989"/>
    </source>
</evidence>
<evidence type="ECO:0000256" key="6">
    <source>
        <dbReference type="SAM" id="Phobius"/>
    </source>
</evidence>
<dbReference type="Pfam" id="PF02096">
    <property type="entry name" value="60KD_IMP"/>
    <property type="match status" value="1"/>
</dbReference>
<dbReference type="InterPro" id="IPR017850">
    <property type="entry name" value="Alkaline_phosphatase_core_sf"/>
</dbReference>
<feature type="transmembrane region" description="Helical" evidence="6">
    <location>
        <begin position="336"/>
        <end position="355"/>
    </location>
</feature>
<evidence type="ECO:0000259" key="7">
    <source>
        <dbReference type="Pfam" id="PF02096"/>
    </source>
</evidence>
<dbReference type="Proteomes" id="UP000595917">
    <property type="component" value="Chromosome"/>
</dbReference>
<name>A0A7T8BAS3_9SPIR</name>
<dbReference type="RefSeq" id="WP_215627100.1">
    <property type="nucleotide sequence ID" value="NZ_CP067089.2"/>
</dbReference>
<feature type="transmembrane region" description="Helical" evidence="6">
    <location>
        <begin position="250"/>
        <end position="271"/>
    </location>
</feature>
<reference evidence="8" key="1">
    <citation type="submission" date="2021-01" db="EMBL/GenBank/DDBJ databases">
        <title>Description of Breznakiella homolactica.</title>
        <authorList>
            <person name="Song Y."/>
            <person name="Brune A."/>
        </authorList>
    </citation>
    <scope>NUCLEOTIDE SEQUENCE</scope>
    <source>
        <strain evidence="8">RmG30</strain>
    </source>
</reference>
<feature type="transmembrane region" description="Helical" evidence="6">
    <location>
        <begin position="362"/>
        <end position="380"/>
    </location>
</feature>
<evidence type="ECO:0000313" key="9">
    <source>
        <dbReference type="Proteomes" id="UP000595917"/>
    </source>
</evidence>